<keyword evidence="22" id="KW-1185">Reference proteome</keyword>
<dbReference type="RefSeq" id="WP_308448505.1">
    <property type="nucleotide sequence ID" value="NZ_JAJEQC010000002.1"/>
</dbReference>
<evidence type="ECO:0000259" key="20">
    <source>
        <dbReference type="Pfam" id="PF24621"/>
    </source>
</evidence>
<evidence type="ECO:0000256" key="4">
    <source>
        <dbReference type="ARBA" id="ARBA00004496"/>
    </source>
</evidence>
<feature type="domain" description="3-dehydroquinate synthase C-terminal" evidence="20">
    <location>
        <begin position="181"/>
        <end position="317"/>
    </location>
</feature>
<evidence type="ECO:0000256" key="18">
    <source>
        <dbReference type="HAMAP-Rule" id="MF_00110"/>
    </source>
</evidence>
<dbReference type="PANTHER" id="PTHR43622:SF7">
    <property type="entry name" value="3-DEHYDROQUINATE SYNTHASE, CHLOROPLASTIC"/>
    <property type="match status" value="1"/>
</dbReference>
<comment type="function">
    <text evidence="18">Catalyzes the conversion of 3-deoxy-D-arabino-heptulosonate 7-phosphate (DAHP) to dehydroquinate (DHQ).</text>
</comment>
<dbReference type="SUPFAM" id="SSF56796">
    <property type="entry name" value="Dehydroquinate synthase-like"/>
    <property type="match status" value="1"/>
</dbReference>
<comment type="pathway">
    <text evidence="5 18">Metabolic intermediate biosynthesis; chorismate biosynthesis; chorismate from D-erythrose 4-phosphate and phosphoenolpyruvate: step 2/7.</text>
</comment>
<reference evidence="21" key="1">
    <citation type="submission" date="2021-10" db="EMBL/GenBank/DDBJ databases">
        <title>Anaerobic single-cell dispensing facilitates the cultivation of human gut bacteria.</title>
        <authorList>
            <person name="Afrizal A."/>
        </authorList>
    </citation>
    <scope>NUCLEOTIDE SEQUENCE</scope>
    <source>
        <strain evidence="21">CLA-AA-H250</strain>
    </source>
</reference>
<keyword evidence="10 18" id="KW-0028">Amino-acid biosynthesis</keyword>
<dbReference type="GO" id="GO:0005737">
    <property type="term" value="C:cytoplasm"/>
    <property type="evidence" value="ECO:0007669"/>
    <property type="project" value="UniProtKB-SubCell"/>
</dbReference>
<comment type="cofactor">
    <cofactor evidence="3">
        <name>Zn(2+)</name>
        <dbReference type="ChEBI" id="CHEBI:29105"/>
    </cofactor>
</comment>
<evidence type="ECO:0000256" key="8">
    <source>
        <dbReference type="ARBA" id="ARBA00017684"/>
    </source>
</evidence>
<dbReference type="Pfam" id="PF24621">
    <property type="entry name" value="DHQS_C"/>
    <property type="match status" value="1"/>
</dbReference>
<dbReference type="EMBL" id="JAJEQC010000002">
    <property type="protein sequence ID" value="MCC2135909.1"/>
    <property type="molecule type" value="Genomic_DNA"/>
</dbReference>
<comment type="similarity">
    <text evidence="6 18">Belongs to the sugar phosphate cyclases superfamily. Dehydroquinate synthase family.</text>
</comment>
<keyword evidence="9 18" id="KW-0963">Cytoplasm</keyword>
<evidence type="ECO:0000256" key="13">
    <source>
        <dbReference type="ARBA" id="ARBA00022833"/>
    </source>
</evidence>
<dbReference type="GO" id="GO:0046872">
    <property type="term" value="F:metal ion binding"/>
    <property type="evidence" value="ECO:0007669"/>
    <property type="project" value="UniProtKB-KW"/>
</dbReference>
<keyword evidence="11 18" id="KW-0479">Metal-binding</keyword>
<feature type="binding site" evidence="18">
    <location>
        <begin position="105"/>
        <end position="109"/>
    </location>
    <ligand>
        <name>NAD(+)</name>
        <dbReference type="ChEBI" id="CHEBI:57540"/>
    </ligand>
</feature>
<feature type="binding site" evidence="18">
    <location>
        <begin position="169"/>
        <end position="172"/>
    </location>
    <ligand>
        <name>NAD(+)</name>
        <dbReference type="ChEBI" id="CHEBI:57540"/>
    </ligand>
</feature>
<keyword evidence="13 18" id="KW-0862">Zinc</keyword>
<dbReference type="GO" id="GO:0009423">
    <property type="term" value="P:chorismate biosynthetic process"/>
    <property type="evidence" value="ECO:0007669"/>
    <property type="project" value="UniProtKB-UniRule"/>
</dbReference>
<dbReference type="Proteomes" id="UP001199424">
    <property type="component" value="Unassembled WGS sequence"/>
</dbReference>
<dbReference type="InterPro" id="IPR056179">
    <property type="entry name" value="DHQS_C"/>
</dbReference>
<keyword evidence="12 18" id="KW-0547">Nucleotide-binding</keyword>
<keyword evidence="16 18" id="KW-0456">Lyase</keyword>
<dbReference type="PANTHER" id="PTHR43622">
    <property type="entry name" value="3-DEHYDROQUINATE SYNTHASE"/>
    <property type="match status" value="1"/>
</dbReference>
<evidence type="ECO:0000256" key="15">
    <source>
        <dbReference type="ARBA" id="ARBA00023141"/>
    </source>
</evidence>
<dbReference type="GO" id="GO:0008652">
    <property type="term" value="P:amino acid biosynthetic process"/>
    <property type="evidence" value="ECO:0007669"/>
    <property type="project" value="UniProtKB-KW"/>
</dbReference>
<comment type="cofactor">
    <cofactor evidence="18">
        <name>Co(2+)</name>
        <dbReference type="ChEBI" id="CHEBI:48828"/>
    </cofactor>
    <cofactor evidence="18">
        <name>Zn(2+)</name>
        <dbReference type="ChEBI" id="CHEBI:29105"/>
    </cofactor>
    <text evidence="18">Binds 1 divalent metal cation per subunit. Can use either Co(2+) or Zn(2+).</text>
</comment>
<feature type="binding site" evidence="18">
    <location>
        <begin position="129"/>
        <end position="130"/>
    </location>
    <ligand>
        <name>NAD(+)</name>
        <dbReference type="ChEBI" id="CHEBI:57540"/>
    </ligand>
</feature>
<evidence type="ECO:0000256" key="3">
    <source>
        <dbReference type="ARBA" id="ARBA00001947"/>
    </source>
</evidence>
<dbReference type="PIRSF" id="PIRSF001455">
    <property type="entry name" value="DHQ_synth"/>
    <property type="match status" value="1"/>
</dbReference>
<gene>
    <name evidence="18 21" type="primary">aroB</name>
    <name evidence="21" type="ORF">LKD31_02625</name>
</gene>
<evidence type="ECO:0000256" key="7">
    <source>
        <dbReference type="ARBA" id="ARBA00013031"/>
    </source>
</evidence>
<evidence type="ECO:0000313" key="22">
    <source>
        <dbReference type="Proteomes" id="UP001199424"/>
    </source>
</evidence>
<accession>A0AAE3AKG6</accession>
<feature type="binding site" evidence="18">
    <location>
        <position position="241"/>
    </location>
    <ligand>
        <name>Zn(2+)</name>
        <dbReference type="ChEBI" id="CHEBI:29105"/>
    </ligand>
</feature>
<comment type="subcellular location">
    <subcellularLocation>
        <location evidence="4 18">Cytoplasm</location>
    </subcellularLocation>
</comment>
<evidence type="ECO:0000256" key="10">
    <source>
        <dbReference type="ARBA" id="ARBA00022605"/>
    </source>
</evidence>
<evidence type="ECO:0000256" key="11">
    <source>
        <dbReference type="ARBA" id="ARBA00022723"/>
    </source>
</evidence>
<evidence type="ECO:0000256" key="1">
    <source>
        <dbReference type="ARBA" id="ARBA00001393"/>
    </source>
</evidence>
<dbReference type="InterPro" id="IPR030960">
    <property type="entry name" value="DHQS/DOIS_N"/>
</dbReference>
<dbReference type="InterPro" id="IPR030963">
    <property type="entry name" value="DHQ_synth_fam"/>
</dbReference>
<keyword evidence="15 18" id="KW-0057">Aromatic amino acid biosynthesis</keyword>
<evidence type="ECO:0000256" key="17">
    <source>
        <dbReference type="ARBA" id="ARBA00023285"/>
    </source>
</evidence>
<comment type="caution">
    <text evidence="21">The sequence shown here is derived from an EMBL/GenBank/DDBJ whole genome shotgun (WGS) entry which is preliminary data.</text>
</comment>
<dbReference type="InterPro" id="IPR050071">
    <property type="entry name" value="Dehydroquinate_synthase"/>
</dbReference>
<comment type="caution">
    <text evidence="18">Lacks conserved residue(s) required for the propagation of feature annotation.</text>
</comment>
<evidence type="ECO:0000256" key="14">
    <source>
        <dbReference type="ARBA" id="ARBA00023027"/>
    </source>
</evidence>
<dbReference type="HAMAP" id="MF_00110">
    <property type="entry name" value="DHQ_synthase"/>
    <property type="match status" value="1"/>
</dbReference>
<comment type="cofactor">
    <cofactor evidence="2 18">
        <name>NAD(+)</name>
        <dbReference type="ChEBI" id="CHEBI:57540"/>
    </cofactor>
</comment>
<dbReference type="NCBIfam" id="TIGR01357">
    <property type="entry name" value="aroB"/>
    <property type="match status" value="1"/>
</dbReference>
<evidence type="ECO:0000256" key="5">
    <source>
        <dbReference type="ARBA" id="ARBA00004661"/>
    </source>
</evidence>
<dbReference type="GO" id="GO:0003856">
    <property type="term" value="F:3-dehydroquinate synthase activity"/>
    <property type="evidence" value="ECO:0007669"/>
    <property type="project" value="UniProtKB-UniRule"/>
</dbReference>
<protein>
    <recommendedName>
        <fullName evidence="8 18">3-dehydroquinate synthase</fullName>
        <shortName evidence="18">DHQS</shortName>
        <ecNumber evidence="7 18">4.2.3.4</ecNumber>
    </recommendedName>
</protein>
<evidence type="ECO:0000256" key="6">
    <source>
        <dbReference type="ARBA" id="ARBA00005412"/>
    </source>
</evidence>
<dbReference type="AlphaFoldDB" id="A0AAE3AKG6"/>
<dbReference type="GO" id="GO:0009073">
    <property type="term" value="P:aromatic amino acid family biosynthetic process"/>
    <property type="evidence" value="ECO:0007669"/>
    <property type="project" value="UniProtKB-KW"/>
</dbReference>
<feature type="binding site" evidence="18">
    <location>
        <position position="258"/>
    </location>
    <ligand>
        <name>Zn(2+)</name>
        <dbReference type="ChEBI" id="CHEBI:29105"/>
    </ligand>
</feature>
<feature type="binding site" evidence="18">
    <location>
        <position position="151"/>
    </location>
    <ligand>
        <name>NAD(+)</name>
        <dbReference type="ChEBI" id="CHEBI:57540"/>
    </ligand>
</feature>
<dbReference type="Pfam" id="PF01761">
    <property type="entry name" value="DHQ_synthase"/>
    <property type="match status" value="1"/>
</dbReference>
<feature type="binding site" evidence="18">
    <location>
        <position position="184"/>
    </location>
    <ligand>
        <name>Zn(2+)</name>
        <dbReference type="ChEBI" id="CHEBI:29105"/>
    </ligand>
</feature>
<keyword evidence="14 18" id="KW-0520">NAD</keyword>
<organism evidence="21 22">
    <name type="scientific">Hominenteromicrobium mulieris</name>
    <dbReference type="NCBI Taxonomy" id="2885357"/>
    <lineage>
        <taxon>Bacteria</taxon>
        <taxon>Bacillati</taxon>
        <taxon>Bacillota</taxon>
        <taxon>Clostridia</taxon>
        <taxon>Eubacteriales</taxon>
        <taxon>Oscillospiraceae</taxon>
        <taxon>Hominenteromicrobium</taxon>
    </lineage>
</organism>
<sequence>MVIEIKTDKPYEVIVEDGVLDRAGEKIAPLVRPGSRAMIVSETNVFPIYGERLKASLEKAGIHTAEFVFEAGEPQKQLSTVMQIYEALAENDFTRSDIIVTLGGGVAGDMGGFAAATFLRGMDFVQVPTSLLAQVDASVGGKTGVDLPFGKNLVGAFHQPRLVLADPQTLSTLPDAYFTDGMGEVIKYGCIADAALFDKLEQGQVIDHLEETICRCVLCKKHFVEEDTNDKGRRMILNFGHTFGHALEKLTGFSSLSHGLAVGIGMVMAGEVGESLGITEKGTAARIRRVLESYGMPTESAFDFAKVVEATALDKKSFGKTLNLILLKQIGESVIHPVDRNYLVLRYKLAAEQNRRRKLN</sequence>
<feature type="binding site" evidence="18">
    <location>
        <position position="142"/>
    </location>
    <ligand>
        <name>NAD(+)</name>
        <dbReference type="ChEBI" id="CHEBI:57540"/>
    </ligand>
</feature>
<evidence type="ECO:0000313" key="21">
    <source>
        <dbReference type="EMBL" id="MCC2135909.1"/>
    </source>
</evidence>
<dbReference type="GO" id="GO:0000166">
    <property type="term" value="F:nucleotide binding"/>
    <property type="evidence" value="ECO:0007669"/>
    <property type="project" value="UniProtKB-KW"/>
</dbReference>
<keyword evidence="17 18" id="KW-0170">Cobalt</keyword>
<dbReference type="Gene3D" id="1.20.1090.10">
    <property type="entry name" value="Dehydroquinate synthase-like - alpha domain"/>
    <property type="match status" value="1"/>
</dbReference>
<dbReference type="Gene3D" id="3.40.50.1970">
    <property type="match status" value="1"/>
</dbReference>
<dbReference type="FunFam" id="3.40.50.1970:FF:000007">
    <property type="entry name" value="Pentafunctional AROM polypeptide"/>
    <property type="match status" value="1"/>
</dbReference>
<feature type="domain" description="3-dehydroquinate synthase N-terminal" evidence="19">
    <location>
        <begin position="67"/>
        <end position="178"/>
    </location>
</feature>
<dbReference type="CDD" id="cd08195">
    <property type="entry name" value="DHQS"/>
    <property type="match status" value="1"/>
</dbReference>
<evidence type="ECO:0000259" key="19">
    <source>
        <dbReference type="Pfam" id="PF01761"/>
    </source>
</evidence>
<dbReference type="InterPro" id="IPR016037">
    <property type="entry name" value="DHQ_synth_AroB"/>
</dbReference>
<evidence type="ECO:0000256" key="9">
    <source>
        <dbReference type="ARBA" id="ARBA00022490"/>
    </source>
</evidence>
<evidence type="ECO:0000256" key="2">
    <source>
        <dbReference type="ARBA" id="ARBA00001911"/>
    </source>
</evidence>
<evidence type="ECO:0000256" key="16">
    <source>
        <dbReference type="ARBA" id="ARBA00023239"/>
    </source>
</evidence>
<evidence type="ECO:0000256" key="12">
    <source>
        <dbReference type="ARBA" id="ARBA00022741"/>
    </source>
</evidence>
<proteinExistence type="inferred from homology"/>
<dbReference type="EC" id="4.2.3.4" evidence="7 18"/>
<name>A0AAE3AKG6_9FIRM</name>
<comment type="catalytic activity">
    <reaction evidence="1 18">
        <text>7-phospho-2-dehydro-3-deoxy-D-arabino-heptonate = 3-dehydroquinate + phosphate</text>
        <dbReference type="Rhea" id="RHEA:21968"/>
        <dbReference type="ChEBI" id="CHEBI:32364"/>
        <dbReference type="ChEBI" id="CHEBI:43474"/>
        <dbReference type="ChEBI" id="CHEBI:58394"/>
        <dbReference type="EC" id="4.2.3.4"/>
    </reaction>
</comment>